<dbReference type="EMBL" id="BMEV01000049">
    <property type="protein sequence ID" value="GFZ82573.1"/>
    <property type="molecule type" value="Genomic_DNA"/>
</dbReference>
<feature type="transmembrane region" description="Helical" evidence="1">
    <location>
        <begin position="56"/>
        <end position="73"/>
    </location>
</feature>
<organism evidence="2 3">
    <name type="scientific">Compostibacillus humi</name>
    <dbReference type="NCBI Taxonomy" id="1245525"/>
    <lineage>
        <taxon>Bacteria</taxon>
        <taxon>Bacillati</taxon>
        <taxon>Bacillota</taxon>
        <taxon>Bacilli</taxon>
        <taxon>Bacillales</taxon>
        <taxon>Bacillaceae</taxon>
        <taxon>Compostibacillus</taxon>
    </lineage>
</organism>
<accession>A0A8J2XIQ3</accession>
<keyword evidence="3" id="KW-1185">Reference proteome</keyword>
<name>A0A8J2XIQ3_9BACI</name>
<feature type="transmembrane region" description="Helical" evidence="1">
    <location>
        <begin position="28"/>
        <end position="49"/>
    </location>
</feature>
<gene>
    <name evidence="2" type="ORF">GCM10010978_24190</name>
</gene>
<evidence type="ECO:0000256" key="1">
    <source>
        <dbReference type="SAM" id="Phobius"/>
    </source>
</evidence>
<feature type="transmembrane region" description="Helical" evidence="1">
    <location>
        <begin position="314"/>
        <end position="335"/>
    </location>
</feature>
<reference evidence="2" key="1">
    <citation type="journal article" date="2014" name="Int. J. Syst. Evol. Microbiol.">
        <title>Complete genome sequence of Corynebacterium casei LMG S-19264T (=DSM 44701T), isolated from a smear-ripened cheese.</title>
        <authorList>
            <consortium name="US DOE Joint Genome Institute (JGI-PGF)"/>
            <person name="Walter F."/>
            <person name="Albersmeier A."/>
            <person name="Kalinowski J."/>
            <person name="Ruckert C."/>
        </authorList>
    </citation>
    <scope>NUCLEOTIDE SEQUENCE</scope>
    <source>
        <strain evidence="2">CGMCC 1.12360</strain>
    </source>
</reference>
<dbReference type="InterPro" id="IPR012443">
    <property type="entry name" value="DUF1646"/>
</dbReference>
<dbReference type="PIRSF" id="PIRSF019205">
    <property type="entry name" value="DUF1646"/>
    <property type="match status" value="1"/>
</dbReference>
<feature type="transmembrane region" description="Helical" evidence="1">
    <location>
        <begin position="132"/>
        <end position="152"/>
    </location>
</feature>
<dbReference type="Proteomes" id="UP000602050">
    <property type="component" value="Unassembled WGS sequence"/>
</dbReference>
<evidence type="ECO:0000313" key="3">
    <source>
        <dbReference type="Proteomes" id="UP000602050"/>
    </source>
</evidence>
<evidence type="ECO:0008006" key="4">
    <source>
        <dbReference type="Google" id="ProtNLM"/>
    </source>
</evidence>
<comment type="caution">
    <text evidence="2">The sequence shown here is derived from an EMBL/GenBank/DDBJ whole genome shotgun (WGS) entry which is preliminary data.</text>
</comment>
<feature type="transmembrane region" description="Helical" evidence="1">
    <location>
        <begin position="167"/>
        <end position="193"/>
    </location>
</feature>
<feature type="transmembrane region" description="Helical" evidence="1">
    <location>
        <begin position="220"/>
        <end position="243"/>
    </location>
</feature>
<keyword evidence="1" id="KW-1133">Transmembrane helix</keyword>
<keyword evidence="1" id="KW-0812">Transmembrane</keyword>
<dbReference type="Pfam" id="PF07854">
    <property type="entry name" value="DUF1646"/>
    <property type="match status" value="1"/>
</dbReference>
<keyword evidence="1" id="KW-0472">Membrane</keyword>
<reference evidence="2" key="2">
    <citation type="submission" date="2020-09" db="EMBL/GenBank/DDBJ databases">
        <authorList>
            <person name="Sun Q."/>
            <person name="Zhou Y."/>
        </authorList>
    </citation>
    <scope>NUCLEOTIDE SEQUENCE</scope>
    <source>
        <strain evidence="2">CGMCC 1.12360</strain>
    </source>
</reference>
<sequence length="338" mass="36805">MIIGLLIILLLVLFLPFTVKKVEHNLEYFLFIMGILAALVSGVFNMELLMHALQDPIKITLAVLIAGLLFKWFQTQLGNAIDAVSHKMPFPLFVALVVIVLGFISSIITAIIAALVLVLIVSNLRLARRDELLLIIIACYSIGMGAALTPIGEPLSTITVSKLGEDFFYLVELVGAYIIPSVIILGIFAAFVVKRRKGTGEKVEQEEESYQEIIIRSVKIYLFVFGLTMLGAGFEPLINAYLLDLDPKILYWINMISAVLDNATLAAAEISPAMSTATIEAILLGLIISGGMLIPGNIPNIIAAGKLNITSKEWAKIGVPFGLVFMTIVFIILLFTGL</sequence>
<proteinExistence type="predicted"/>
<evidence type="ECO:0000313" key="2">
    <source>
        <dbReference type="EMBL" id="GFZ82573.1"/>
    </source>
</evidence>
<dbReference type="AlphaFoldDB" id="A0A8J2XIQ3"/>
<dbReference type="RefSeq" id="WP_188392671.1">
    <property type="nucleotide sequence ID" value="NZ_BMEV01000049.1"/>
</dbReference>
<protein>
    <recommendedName>
        <fullName evidence="4">Cation transporter</fullName>
    </recommendedName>
</protein>
<feature type="transmembrane region" description="Helical" evidence="1">
    <location>
        <begin position="282"/>
        <end position="302"/>
    </location>
</feature>
<feature type="transmembrane region" description="Helical" evidence="1">
    <location>
        <begin position="93"/>
        <end position="120"/>
    </location>
</feature>